<reference evidence="2 3" key="1">
    <citation type="journal article" date="2018" name="PLoS Genet.">
        <title>Population sequencing reveals clonal diversity and ancestral inbreeding in the grapevine cultivar Chardonnay.</title>
        <authorList>
            <person name="Roach M.J."/>
            <person name="Johnson D.L."/>
            <person name="Bohlmann J."/>
            <person name="van Vuuren H.J."/>
            <person name="Jones S.J."/>
            <person name="Pretorius I.S."/>
            <person name="Schmidt S.A."/>
            <person name="Borneman A.R."/>
        </authorList>
    </citation>
    <scope>NUCLEOTIDE SEQUENCE [LARGE SCALE GENOMIC DNA]</scope>
    <source>
        <strain evidence="3">cv. Chardonnay</strain>
        <tissue evidence="2">Leaf</tissue>
    </source>
</reference>
<name>A0A438K2L9_VITVI</name>
<dbReference type="Proteomes" id="UP000288805">
    <property type="component" value="Unassembled WGS sequence"/>
</dbReference>
<evidence type="ECO:0000313" key="2">
    <source>
        <dbReference type="EMBL" id="RVX15447.1"/>
    </source>
</evidence>
<sequence length="64" mass="7090">MCLPQGAWSHNGRMQEPPLFGRKTHKGGTLKQYLRSDAGGRNASQNHNTGAPKAPPPQSRYKLY</sequence>
<protein>
    <submittedName>
        <fullName evidence="2">Uncharacterized protein</fullName>
    </submittedName>
</protein>
<gene>
    <name evidence="2" type="ORF">CK203_009057</name>
</gene>
<proteinExistence type="predicted"/>
<dbReference type="AlphaFoldDB" id="A0A438K2L9"/>
<feature type="region of interest" description="Disordered" evidence="1">
    <location>
        <begin position="1"/>
        <end position="64"/>
    </location>
</feature>
<organism evidence="2 3">
    <name type="scientific">Vitis vinifera</name>
    <name type="common">Grape</name>
    <dbReference type="NCBI Taxonomy" id="29760"/>
    <lineage>
        <taxon>Eukaryota</taxon>
        <taxon>Viridiplantae</taxon>
        <taxon>Streptophyta</taxon>
        <taxon>Embryophyta</taxon>
        <taxon>Tracheophyta</taxon>
        <taxon>Spermatophyta</taxon>
        <taxon>Magnoliopsida</taxon>
        <taxon>eudicotyledons</taxon>
        <taxon>Gunneridae</taxon>
        <taxon>Pentapetalae</taxon>
        <taxon>rosids</taxon>
        <taxon>Vitales</taxon>
        <taxon>Vitaceae</taxon>
        <taxon>Viteae</taxon>
        <taxon>Vitis</taxon>
    </lineage>
</organism>
<dbReference type="EMBL" id="QGNW01000018">
    <property type="protein sequence ID" value="RVX15447.1"/>
    <property type="molecule type" value="Genomic_DNA"/>
</dbReference>
<evidence type="ECO:0000256" key="1">
    <source>
        <dbReference type="SAM" id="MobiDB-lite"/>
    </source>
</evidence>
<comment type="caution">
    <text evidence="2">The sequence shown here is derived from an EMBL/GenBank/DDBJ whole genome shotgun (WGS) entry which is preliminary data.</text>
</comment>
<evidence type="ECO:0000313" key="3">
    <source>
        <dbReference type="Proteomes" id="UP000288805"/>
    </source>
</evidence>
<accession>A0A438K2L9</accession>